<dbReference type="AlphaFoldDB" id="A0A1R1PM59"/>
<dbReference type="PANTHER" id="PTHR48081">
    <property type="entry name" value="AB HYDROLASE SUPERFAMILY PROTEIN C4A8.06C"/>
    <property type="match status" value="1"/>
</dbReference>
<dbReference type="PANTHER" id="PTHR48081:SF8">
    <property type="entry name" value="ALPHA_BETA HYDROLASE FOLD-3 DOMAIN-CONTAINING PROTEIN-RELATED"/>
    <property type="match status" value="1"/>
</dbReference>
<evidence type="ECO:0000313" key="3">
    <source>
        <dbReference type="EMBL" id="OMH82055.1"/>
    </source>
</evidence>
<name>A0A1R1PM59_ZANCU</name>
<feature type="domain" description="Alpha/beta hydrolase fold-3" evidence="2">
    <location>
        <begin position="189"/>
        <end position="383"/>
    </location>
</feature>
<dbReference type="InterPro" id="IPR013094">
    <property type="entry name" value="AB_hydrolase_3"/>
</dbReference>
<comment type="caution">
    <text evidence="3">The sequence shown here is derived from an EMBL/GenBank/DDBJ whole genome shotgun (WGS) entry which is preliminary data.</text>
</comment>
<dbReference type="SUPFAM" id="SSF53474">
    <property type="entry name" value="alpha/beta-Hydrolases"/>
    <property type="match status" value="1"/>
</dbReference>
<sequence length="457" mass="51517">MTDWLGFAYPKNGTKDEQLSYLAKIDKLRSESTHSYKKDGPRVPNWSLEMQITVDRFKYEFKALKSKSPVVITEENFNAELVGNAFYTLRHFVTDIEKANKKAKHEVHDWPYSTSSYDSEGICDIDTVAQRLPIFAGIIDQDRKAENNGENPGAHHYAEVVASDTIIEAIGDQKKALSLDPLNEHEVVVVHYHGGGYCIESPGVYRTSAAELSNIANYRVILPYYRLAPEHPFPAAIYDGYMFLKYLHKLGYKPENIVFFGDSAGGNLVMELLLVLNALGEAQPRACISFSPWSDLSVSTEAWKRNVEYDFLAYIPMDNVRNSSRLYVAPGEPLTDKVREMFKQPFVSPNYGDFSFPGCAPMYVIGGELEMLIDDIDAFAAKNGVKQTYIKGRTHPGFDFASSTKTNTGGNSLDNMIIYEKYAGMIHVFFIFDEPDEKYAVLEGINSFLQHIDKSRA</sequence>
<gene>
    <name evidence="3" type="ORF">AX774_g4490</name>
</gene>
<dbReference type="Pfam" id="PF07859">
    <property type="entry name" value="Abhydrolase_3"/>
    <property type="match status" value="1"/>
</dbReference>
<organism evidence="3 4">
    <name type="scientific">Zancudomyces culisetae</name>
    <name type="common">Gut fungus</name>
    <name type="synonym">Smittium culisetae</name>
    <dbReference type="NCBI Taxonomy" id="1213189"/>
    <lineage>
        <taxon>Eukaryota</taxon>
        <taxon>Fungi</taxon>
        <taxon>Fungi incertae sedis</taxon>
        <taxon>Zoopagomycota</taxon>
        <taxon>Kickxellomycotina</taxon>
        <taxon>Harpellomycetes</taxon>
        <taxon>Harpellales</taxon>
        <taxon>Legeriomycetaceae</taxon>
        <taxon>Zancudomyces</taxon>
    </lineage>
</organism>
<dbReference type="InterPro" id="IPR050300">
    <property type="entry name" value="GDXG_lipolytic_enzyme"/>
</dbReference>
<dbReference type="InterPro" id="IPR029058">
    <property type="entry name" value="AB_hydrolase_fold"/>
</dbReference>
<dbReference type="Gene3D" id="3.40.50.1820">
    <property type="entry name" value="alpha/beta hydrolase"/>
    <property type="match status" value="1"/>
</dbReference>
<proteinExistence type="predicted"/>
<reference evidence="4" key="1">
    <citation type="submission" date="2017-01" db="EMBL/GenBank/DDBJ databases">
        <authorList>
            <person name="Wang Y."/>
            <person name="White M."/>
            <person name="Kvist S."/>
            <person name="Moncalvo J.-M."/>
        </authorList>
    </citation>
    <scope>NUCLEOTIDE SEQUENCE [LARGE SCALE GENOMIC DNA]</scope>
    <source>
        <strain evidence="4">COL-18-3</strain>
    </source>
</reference>
<dbReference type="Proteomes" id="UP000188320">
    <property type="component" value="Unassembled WGS sequence"/>
</dbReference>
<keyword evidence="1" id="KW-0378">Hydrolase</keyword>
<protein>
    <submittedName>
        <fullName evidence="3">Esterase</fullName>
    </submittedName>
</protein>
<evidence type="ECO:0000259" key="2">
    <source>
        <dbReference type="Pfam" id="PF07859"/>
    </source>
</evidence>
<evidence type="ECO:0000256" key="1">
    <source>
        <dbReference type="ARBA" id="ARBA00022801"/>
    </source>
</evidence>
<keyword evidence="4" id="KW-1185">Reference proteome</keyword>
<dbReference type="OrthoDB" id="408631at2759"/>
<dbReference type="EMBL" id="LSSK01000753">
    <property type="protein sequence ID" value="OMH82055.1"/>
    <property type="molecule type" value="Genomic_DNA"/>
</dbReference>
<evidence type="ECO:0000313" key="4">
    <source>
        <dbReference type="Proteomes" id="UP000188320"/>
    </source>
</evidence>
<dbReference type="GO" id="GO:0016787">
    <property type="term" value="F:hydrolase activity"/>
    <property type="evidence" value="ECO:0007669"/>
    <property type="project" value="UniProtKB-KW"/>
</dbReference>
<accession>A0A1R1PM59</accession>